<accession>A0A918PWZ3</accession>
<dbReference type="AlphaFoldDB" id="A0A918PWZ3"/>
<evidence type="ECO:0000313" key="12">
    <source>
        <dbReference type="EMBL" id="GGZ26014.1"/>
    </source>
</evidence>
<dbReference type="CDD" id="cd05387">
    <property type="entry name" value="BY-kinase"/>
    <property type="match status" value="1"/>
</dbReference>
<dbReference type="PANTHER" id="PTHR32309:SF13">
    <property type="entry name" value="FERRIC ENTEROBACTIN TRANSPORT PROTEIN FEPE"/>
    <property type="match status" value="1"/>
</dbReference>
<reference evidence="12" key="1">
    <citation type="journal article" date="2014" name="Int. J. Syst. Evol. Microbiol.">
        <title>Complete genome sequence of Corynebacterium casei LMG S-19264T (=DSM 44701T), isolated from a smear-ripened cheese.</title>
        <authorList>
            <consortium name="US DOE Joint Genome Institute (JGI-PGF)"/>
            <person name="Walter F."/>
            <person name="Albersmeier A."/>
            <person name="Kalinowski J."/>
            <person name="Ruckert C."/>
        </authorList>
    </citation>
    <scope>NUCLEOTIDE SEQUENCE</scope>
    <source>
        <strain evidence="12">KCTC 32296</strain>
    </source>
</reference>
<evidence type="ECO:0000313" key="13">
    <source>
        <dbReference type="Proteomes" id="UP000662572"/>
    </source>
</evidence>
<keyword evidence="13" id="KW-1185">Reference proteome</keyword>
<evidence type="ECO:0000256" key="3">
    <source>
        <dbReference type="ARBA" id="ARBA00022679"/>
    </source>
</evidence>
<feature type="transmembrane region" description="Helical" evidence="10">
    <location>
        <begin position="32"/>
        <end position="51"/>
    </location>
</feature>
<feature type="compositionally biased region" description="Polar residues" evidence="9">
    <location>
        <begin position="137"/>
        <end position="146"/>
    </location>
</feature>
<keyword evidence="10" id="KW-1133">Transmembrane helix</keyword>
<name>A0A918PWZ3_9CAUL</name>
<dbReference type="InterPro" id="IPR005702">
    <property type="entry name" value="Wzc-like_C"/>
</dbReference>
<keyword evidence="6" id="KW-0067">ATP-binding</keyword>
<dbReference type="Pfam" id="PF13614">
    <property type="entry name" value="AAA_31"/>
    <property type="match status" value="1"/>
</dbReference>
<feature type="region of interest" description="Disordered" evidence="9">
    <location>
        <begin position="120"/>
        <end position="152"/>
    </location>
</feature>
<evidence type="ECO:0000259" key="11">
    <source>
        <dbReference type="Pfam" id="PF13614"/>
    </source>
</evidence>
<gene>
    <name evidence="12" type="ORF">GCM10011273_09330</name>
</gene>
<keyword evidence="5" id="KW-0418">Kinase</keyword>
<evidence type="ECO:0000256" key="6">
    <source>
        <dbReference type="ARBA" id="ARBA00022840"/>
    </source>
</evidence>
<keyword evidence="4" id="KW-0547">Nucleotide-binding</keyword>
<dbReference type="Gene3D" id="3.40.50.300">
    <property type="entry name" value="P-loop containing nucleotide triphosphate hydrolases"/>
    <property type="match status" value="1"/>
</dbReference>
<evidence type="ECO:0000256" key="2">
    <source>
        <dbReference type="ARBA" id="ARBA00011903"/>
    </source>
</evidence>
<comment type="catalytic activity">
    <reaction evidence="8">
        <text>L-tyrosyl-[protein] + ATP = O-phospho-L-tyrosyl-[protein] + ADP + H(+)</text>
        <dbReference type="Rhea" id="RHEA:10596"/>
        <dbReference type="Rhea" id="RHEA-COMP:10136"/>
        <dbReference type="Rhea" id="RHEA-COMP:20101"/>
        <dbReference type="ChEBI" id="CHEBI:15378"/>
        <dbReference type="ChEBI" id="CHEBI:30616"/>
        <dbReference type="ChEBI" id="CHEBI:46858"/>
        <dbReference type="ChEBI" id="CHEBI:61978"/>
        <dbReference type="ChEBI" id="CHEBI:456216"/>
        <dbReference type="EC" id="2.7.10.2"/>
    </reaction>
</comment>
<keyword evidence="10" id="KW-0472">Membrane</keyword>
<dbReference type="InterPro" id="IPR027417">
    <property type="entry name" value="P-loop_NTPase"/>
</dbReference>
<dbReference type="SUPFAM" id="SSF52540">
    <property type="entry name" value="P-loop containing nucleoside triphosphate hydrolases"/>
    <property type="match status" value="1"/>
</dbReference>
<reference evidence="12" key="2">
    <citation type="submission" date="2020-09" db="EMBL/GenBank/DDBJ databases">
        <authorList>
            <person name="Sun Q."/>
            <person name="Kim S."/>
        </authorList>
    </citation>
    <scope>NUCLEOTIDE SEQUENCE</scope>
    <source>
        <strain evidence="12">KCTC 32296</strain>
    </source>
</reference>
<evidence type="ECO:0000256" key="7">
    <source>
        <dbReference type="ARBA" id="ARBA00023137"/>
    </source>
</evidence>
<evidence type="ECO:0000256" key="8">
    <source>
        <dbReference type="ARBA" id="ARBA00051245"/>
    </source>
</evidence>
<evidence type="ECO:0000256" key="4">
    <source>
        <dbReference type="ARBA" id="ARBA00022741"/>
    </source>
</evidence>
<dbReference type="GO" id="GO:0004713">
    <property type="term" value="F:protein tyrosine kinase activity"/>
    <property type="evidence" value="ECO:0007669"/>
    <property type="project" value="TreeGrafter"/>
</dbReference>
<feature type="domain" description="AAA" evidence="11">
    <location>
        <begin position="541"/>
        <end position="683"/>
    </location>
</feature>
<evidence type="ECO:0000256" key="1">
    <source>
        <dbReference type="ARBA" id="ARBA00007316"/>
    </source>
</evidence>
<keyword evidence="10" id="KW-0812">Transmembrane</keyword>
<dbReference type="RefSeq" id="WP_189485177.1">
    <property type="nucleotide sequence ID" value="NZ_BMZB01000001.1"/>
</dbReference>
<dbReference type="Proteomes" id="UP000662572">
    <property type="component" value="Unassembled WGS sequence"/>
</dbReference>
<evidence type="ECO:0000256" key="5">
    <source>
        <dbReference type="ARBA" id="ARBA00022777"/>
    </source>
</evidence>
<keyword evidence="3" id="KW-0808">Transferase</keyword>
<dbReference type="EC" id="2.7.10.2" evidence="2"/>
<comment type="similarity">
    <text evidence="1">Belongs to the CpsD/CapB family.</text>
</comment>
<dbReference type="EMBL" id="BMZB01000001">
    <property type="protein sequence ID" value="GGZ26014.1"/>
    <property type="molecule type" value="Genomic_DNA"/>
</dbReference>
<protein>
    <recommendedName>
        <fullName evidence="2">non-specific protein-tyrosine kinase</fullName>
        <ecNumber evidence="2">2.7.10.2</ecNumber>
    </recommendedName>
</protein>
<sequence length="720" mass="78377">MKPETFDIAADREDILQIRLDLRSIGFDYRRYIWIFLALFVGVFALTYLYLSSRPKLFTATAIVALDARNVALTPENLALVQLRQDDTPESLQVNTELVLLQQVSLAERVVESLKLDQHPAFAPPPVDPKTAKKTEVSAQPSQPAQTPGEKAALRRRAIAGALLYGLKIKRQETTRIVYLNYSSPSPELAADIANEWSLQYIAQKIDQNQAELQSAGSGMAARLDKLRGEVLAREEALANYKVANNLMTVGTSTLTESEISALNRQVASNKLDLAEQEAKLTTARQQLQNTGVSAEMAGPVGSRVLTTLRLKRAQITRQIADLQTTYGPRHPQVIAAQDQLSDIDQQIRIEGDRLLSSLEAEVDVDRRRLSQTQSSLGAATGQLVSANSASAGLSQLENDATAAQEVFEHYLDLYKQSLTANPAQNIHARLISLARTPSAPSSPNLVMAFIIALGLGTIAGVGGVFTRQIFETGIIAPGDIGYKLGLPHLATLVKVKSPSKNAPLSLPDYVIQNPGSAFAEGLRSLRTALLYTANDHGGIIAITSPLPSEGKSTTSVCLARVMALSGQSVIVVECDLRRPGLSRALGKRAENGLIEVLQGDANLEDVILSDDTGVDYLLAPRKDRDVTGVFEAPIMDRFITYLRHKYDIVILDTPPVLAIAETQILTKFADQTIMLVRWAKTPMRAVKAALSSLRQTGGPVIGIVLSQMDERLFKKSSMY</sequence>
<organism evidence="12 13">
    <name type="scientific">Asticcacaulis endophyticus</name>
    <dbReference type="NCBI Taxonomy" id="1395890"/>
    <lineage>
        <taxon>Bacteria</taxon>
        <taxon>Pseudomonadati</taxon>
        <taxon>Pseudomonadota</taxon>
        <taxon>Alphaproteobacteria</taxon>
        <taxon>Caulobacterales</taxon>
        <taxon>Caulobacteraceae</taxon>
        <taxon>Asticcacaulis</taxon>
    </lineage>
</organism>
<dbReference type="GO" id="GO:0005886">
    <property type="term" value="C:plasma membrane"/>
    <property type="evidence" value="ECO:0007669"/>
    <property type="project" value="TreeGrafter"/>
</dbReference>
<dbReference type="InterPro" id="IPR025669">
    <property type="entry name" value="AAA_dom"/>
</dbReference>
<comment type="caution">
    <text evidence="12">The sequence shown here is derived from an EMBL/GenBank/DDBJ whole genome shotgun (WGS) entry which is preliminary data.</text>
</comment>
<dbReference type="PANTHER" id="PTHR32309">
    <property type="entry name" value="TYROSINE-PROTEIN KINASE"/>
    <property type="match status" value="1"/>
</dbReference>
<dbReference type="InterPro" id="IPR050445">
    <property type="entry name" value="Bact_polysacc_biosynth/exp"/>
</dbReference>
<proteinExistence type="inferred from homology"/>
<evidence type="ECO:0000256" key="10">
    <source>
        <dbReference type="SAM" id="Phobius"/>
    </source>
</evidence>
<keyword evidence="7" id="KW-0829">Tyrosine-protein kinase</keyword>
<evidence type="ECO:0000256" key="9">
    <source>
        <dbReference type="SAM" id="MobiDB-lite"/>
    </source>
</evidence>